<reference evidence="2" key="1">
    <citation type="journal article" date="2020" name="Biotechnol. Biofuels">
        <title>New insights from the biogas microbiome by comprehensive genome-resolved metagenomics of nearly 1600 species originating from multiple anaerobic digesters.</title>
        <authorList>
            <person name="Campanaro S."/>
            <person name="Treu L."/>
            <person name="Rodriguez-R L.M."/>
            <person name="Kovalovszki A."/>
            <person name="Ziels R.M."/>
            <person name="Maus I."/>
            <person name="Zhu X."/>
            <person name="Kougias P.G."/>
            <person name="Basile A."/>
            <person name="Luo G."/>
            <person name="Schluter A."/>
            <person name="Konstantinidis K.T."/>
            <person name="Angelidaki I."/>
        </authorList>
    </citation>
    <scope>NUCLEOTIDE SEQUENCE</scope>
    <source>
        <strain evidence="2">AS01afH2WH_6</strain>
    </source>
</reference>
<dbReference type="AlphaFoldDB" id="A0A971IBM4"/>
<sequence length="250" mass="27431">MARHSMRKGLGQLFQDEKPLGESDPEFIEMFNRFAYGNVAKHGSLDDRQRSVAVLSSLMGCGAVEEYGVMAQVALRVGVDPAELKELIYQAVAVLGMGPVLPFLSVINELLESKSVKLPLQRQLAGKGDDAVVADVQGATSKAHMPTDSAPASGDDANPWFEQLRVWEDEYLNRGCYSSTALELPLRELSTFCLLAALDNVDVELERSMHVNATIGNDEEFLADALLQCAPYMGFPRVRHALACIGRFQR</sequence>
<dbReference type="Proteomes" id="UP000767327">
    <property type="component" value="Unassembled WGS sequence"/>
</dbReference>
<dbReference type="RefSeq" id="WP_273172806.1">
    <property type="nucleotide sequence ID" value="NZ_JAAXZR010000009.1"/>
</dbReference>
<dbReference type="Gene3D" id="1.20.1290.10">
    <property type="entry name" value="AhpD-like"/>
    <property type="match status" value="1"/>
</dbReference>
<dbReference type="PANTHER" id="PTHR33570">
    <property type="entry name" value="4-CARBOXYMUCONOLACTONE DECARBOXYLASE FAMILY PROTEIN"/>
    <property type="match status" value="1"/>
</dbReference>
<gene>
    <name evidence="2" type="ORF">GXW98_02515</name>
</gene>
<dbReference type="SUPFAM" id="SSF69118">
    <property type="entry name" value="AhpD-like"/>
    <property type="match status" value="1"/>
</dbReference>
<organism evidence="2 3">
    <name type="scientific">Bifidobacterium crudilactis</name>
    <dbReference type="NCBI Taxonomy" id="327277"/>
    <lineage>
        <taxon>Bacteria</taxon>
        <taxon>Bacillati</taxon>
        <taxon>Actinomycetota</taxon>
        <taxon>Actinomycetes</taxon>
        <taxon>Bifidobacteriales</taxon>
        <taxon>Bifidobacteriaceae</taxon>
        <taxon>Bifidobacterium</taxon>
    </lineage>
</organism>
<dbReference type="EMBL" id="JAAXZR010000009">
    <property type="protein sequence ID" value="NLT79145.1"/>
    <property type="molecule type" value="Genomic_DNA"/>
</dbReference>
<evidence type="ECO:0000259" key="1">
    <source>
        <dbReference type="Pfam" id="PF02627"/>
    </source>
</evidence>
<reference evidence="2" key="2">
    <citation type="submission" date="2020-01" db="EMBL/GenBank/DDBJ databases">
        <authorList>
            <person name="Campanaro S."/>
        </authorList>
    </citation>
    <scope>NUCLEOTIDE SEQUENCE</scope>
    <source>
        <strain evidence="2">AS01afH2WH_6</strain>
    </source>
</reference>
<dbReference type="InterPro" id="IPR029032">
    <property type="entry name" value="AhpD-like"/>
</dbReference>
<dbReference type="InterPro" id="IPR052512">
    <property type="entry name" value="4CMD/NDH-1_regulator"/>
</dbReference>
<protein>
    <submittedName>
        <fullName evidence="2">Carboxymuconolactone decarboxylase</fullName>
    </submittedName>
</protein>
<dbReference type="InterPro" id="IPR003779">
    <property type="entry name" value="CMD-like"/>
</dbReference>
<proteinExistence type="predicted"/>
<evidence type="ECO:0000313" key="2">
    <source>
        <dbReference type="EMBL" id="NLT79145.1"/>
    </source>
</evidence>
<dbReference type="GO" id="GO:0051920">
    <property type="term" value="F:peroxiredoxin activity"/>
    <property type="evidence" value="ECO:0007669"/>
    <property type="project" value="InterPro"/>
</dbReference>
<accession>A0A971IBM4</accession>
<feature type="domain" description="Carboxymuconolactone decarboxylase-like" evidence="1">
    <location>
        <begin position="25"/>
        <end position="99"/>
    </location>
</feature>
<name>A0A971IBM4_9BIFI</name>
<dbReference type="PANTHER" id="PTHR33570:SF2">
    <property type="entry name" value="CARBOXYMUCONOLACTONE DECARBOXYLASE-LIKE DOMAIN-CONTAINING PROTEIN"/>
    <property type="match status" value="1"/>
</dbReference>
<evidence type="ECO:0000313" key="3">
    <source>
        <dbReference type="Proteomes" id="UP000767327"/>
    </source>
</evidence>
<comment type="caution">
    <text evidence="2">The sequence shown here is derived from an EMBL/GenBank/DDBJ whole genome shotgun (WGS) entry which is preliminary data.</text>
</comment>
<dbReference type="Pfam" id="PF02627">
    <property type="entry name" value="CMD"/>
    <property type="match status" value="1"/>
</dbReference>